<name>A0A8T0TWZ6_PANVG</name>
<dbReference type="EMBL" id="CM029043">
    <property type="protein sequence ID" value="KAG2614278.1"/>
    <property type="molecule type" value="Genomic_DNA"/>
</dbReference>
<evidence type="ECO:0000259" key="1">
    <source>
        <dbReference type="Pfam" id="PF14551"/>
    </source>
</evidence>
<accession>A0A8T0TWZ6</accession>
<dbReference type="AlphaFoldDB" id="A0A8T0TWZ6"/>
<organism evidence="2 3">
    <name type="scientific">Panicum virgatum</name>
    <name type="common">Blackwell switchgrass</name>
    <dbReference type="NCBI Taxonomy" id="38727"/>
    <lineage>
        <taxon>Eukaryota</taxon>
        <taxon>Viridiplantae</taxon>
        <taxon>Streptophyta</taxon>
        <taxon>Embryophyta</taxon>
        <taxon>Tracheophyta</taxon>
        <taxon>Spermatophyta</taxon>
        <taxon>Magnoliopsida</taxon>
        <taxon>Liliopsida</taxon>
        <taxon>Poales</taxon>
        <taxon>Poaceae</taxon>
        <taxon>PACMAD clade</taxon>
        <taxon>Panicoideae</taxon>
        <taxon>Panicodae</taxon>
        <taxon>Paniceae</taxon>
        <taxon>Panicinae</taxon>
        <taxon>Panicum</taxon>
        <taxon>Panicum sect. Hiantes</taxon>
    </lineage>
</organism>
<protein>
    <recommendedName>
        <fullName evidence="1">MCM N-terminal domain-containing protein</fullName>
    </recommendedName>
</protein>
<proteinExistence type="predicted"/>
<dbReference type="OrthoDB" id="636601at2759"/>
<sequence>MHIPSSGGSTASSASTKSFVSLFPNPRKDDDKLRNKLFEFLNNFTVGSSKSPYYKAQISSMKIEDNIKMGINFQHLLEYDRELAIALCNKQERVRQFVHPVVCKFLFDEKLVDDKEQLVRKLQVNFFSMPKSIKKVSEFMTEGGGTLATSVTLAGSITGSVALDAGIMIVQRSAAELFRAHKEGLTWDEDFDTTDMLVVNDDEIRITMTPVPGKPAQQAHDLHKLGSIFMPKFIHNGKMALYFSVLAKDLRNTSEGEVTEDWYREYIIGHTTLRPSIVRYNLIDRVHQACEKFCVANSAIYTFLKESHPFYEDWRTRIPSDSSDAFYKVYWFRIQPTAGVHNLAINSDSLKLVELVHLAGLRQLTIVAPVLKELTVLSCFLCN</sequence>
<feature type="domain" description="MCM N-terminal" evidence="1">
    <location>
        <begin position="35"/>
        <end position="128"/>
    </location>
</feature>
<dbReference type="InterPro" id="IPR027925">
    <property type="entry name" value="MCM_N"/>
</dbReference>
<keyword evidence="3" id="KW-1185">Reference proteome</keyword>
<dbReference type="Gene3D" id="3.30.1640.10">
    <property type="entry name" value="mini-chromosome maintenance (MCM) complex, chain A, domain 1"/>
    <property type="match status" value="1"/>
</dbReference>
<dbReference type="Pfam" id="PF14551">
    <property type="entry name" value="MCM_N"/>
    <property type="match status" value="1"/>
</dbReference>
<gene>
    <name evidence="2" type="ORF">PVAP13_4KG379503</name>
</gene>
<comment type="caution">
    <text evidence="2">The sequence shown here is derived from an EMBL/GenBank/DDBJ whole genome shotgun (WGS) entry which is preliminary data.</text>
</comment>
<dbReference type="Proteomes" id="UP000823388">
    <property type="component" value="Chromosome 4K"/>
</dbReference>
<reference evidence="2" key="1">
    <citation type="submission" date="2020-05" db="EMBL/GenBank/DDBJ databases">
        <title>WGS assembly of Panicum virgatum.</title>
        <authorList>
            <person name="Lovell J.T."/>
            <person name="Jenkins J."/>
            <person name="Shu S."/>
            <person name="Juenger T.E."/>
            <person name="Schmutz J."/>
        </authorList>
    </citation>
    <scope>NUCLEOTIDE SEQUENCE</scope>
    <source>
        <strain evidence="2">AP13</strain>
    </source>
</reference>
<evidence type="ECO:0000313" key="2">
    <source>
        <dbReference type="EMBL" id="KAG2614278.1"/>
    </source>
</evidence>
<evidence type="ECO:0000313" key="3">
    <source>
        <dbReference type="Proteomes" id="UP000823388"/>
    </source>
</evidence>